<gene>
    <name evidence="2" type="ORF">FX983_06536</name>
</gene>
<reference evidence="2 3" key="1">
    <citation type="submission" date="2019-12" db="EMBL/GenBank/DDBJ databases">
        <title>Endophytic bacteria associated with Panax ginseng seedlings.</title>
        <authorList>
            <person name="Park J.M."/>
            <person name="Shin R."/>
            <person name="Jo S.H."/>
        </authorList>
    </citation>
    <scope>NUCLEOTIDE SEQUENCE [LARGE SCALE GENOMIC DNA]</scope>
    <source>
        <strain evidence="2 3">PgKB32</strain>
    </source>
</reference>
<accession>A0A6L5BTP8</accession>
<evidence type="ECO:0000313" key="2">
    <source>
        <dbReference type="EMBL" id="KAF2392051.1"/>
    </source>
</evidence>
<proteinExistence type="predicted"/>
<sequence length="588" mass="66492">MLILSDTQPRLRHVVAIRHRSAQTLPVTEQMRLHFMFQGFQRRVVEHHMVEQQRRDPALVGHVLGKHQAQHRRLTHIEAVMPGIEMRIQLLGDIAAGRLKLLAHQRCLAPHHLHRFRQSFPGHRGPEDVMAVDHLLQRLGEIIETRTALKAELRLQHVGIAVFRRKVVKQDAFLQRRQWIDVLHIRDAAGHAFDDPVYRRLAQGRQRQYRRGNAFTAFDDRVGRHHHFGVSAHGGGQRQQRRLAEQHPHIHRQINLAHPFDQAHGQQRMPAQFEEVIATTDLLHIQQVCPQTGQGLFDLTLRRLVGLTREGVGLWRGQRFAIDLAIQGQGKHRQDHKRARHHVFGQGRGQLLAQPRHRQRDLGLRHHVGDQAFFAGLIGPHQYHGVLHACASSQFGLDLTEFDAEAANLHLIIIASQAFQLALGQPTSQIAGAVQQGAGLIAERVGDKRLRRQFRAVEVPLRHAATTDVDFADHAQRCELLAGVEQIQLRVGNRPTNRHAFGVGRHGLHFIGGGVSSGLGRAVAVHQAQIRRQAQQAPEGRRIRPFTATQQDAQATDGLRDQLHVLVENRRGDEQHRRAGFGQDGGEA</sequence>
<dbReference type="AlphaFoldDB" id="A0A6L5BTP8"/>
<dbReference type="Proteomes" id="UP000475265">
    <property type="component" value="Unassembled WGS sequence"/>
</dbReference>
<name>A0A6L5BTP8_9PSED</name>
<comment type="caution">
    <text evidence="2">The sequence shown here is derived from an EMBL/GenBank/DDBJ whole genome shotgun (WGS) entry which is preliminary data.</text>
</comment>
<evidence type="ECO:0000313" key="3">
    <source>
        <dbReference type="Proteomes" id="UP000475265"/>
    </source>
</evidence>
<protein>
    <submittedName>
        <fullName evidence="2">Uncharacterized protein</fullName>
    </submittedName>
</protein>
<dbReference type="EMBL" id="JAAAXX010000002">
    <property type="protein sequence ID" value="KAF2392051.1"/>
    <property type="molecule type" value="Genomic_DNA"/>
</dbReference>
<feature type="region of interest" description="Disordered" evidence="1">
    <location>
        <begin position="533"/>
        <end position="554"/>
    </location>
</feature>
<organism evidence="2 3">
    <name type="scientific">Pseudomonas frederiksbergensis</name>
    <dbReference type="NCBI Taxonomy" id="104087"/>
    <lineage>
        <taxon>Bacteria</taxon>
        <taxon>Pseudomonadati</taxon>
        <taxon>Pseudomonadota</taxon>
        <taxon>Gammaproteobacteria</taxon>
        <taxon>Pseudomonadales</taxon>
        <taxon>Pseudomonadaceae</taxon>
        <taxon>Pseudomonas</taxon>
    </lineage>
</organism>
<dbReference type="AntiFam" id="ANF00178">
    <property type="entry name" value="Shadow ORF (opposite dhbF)"/>
</dbReference>
<evidence type="ECO:0000256" key="1">
    <source>
        <dbReference type="SAM" id="MobiDB-lite"/>
    </source>
</evidence>